<gene>
    <name evidence="1" type="ORF">ACFQE5_22235</name>
</gene>
<name>A0ABW1J7V4_9PSEU</name>
<keyword evidence="2" id="KW-1185">Reference proteome</keyword>
<proteinExistence type="predicted"/>
<dbReference type="Proteomes" id="UP001596302">
    <property type="component" value="Unassembled WGS sequence"/>
</dbReference>
<accession>A0ABW1J7V4</accession>
<protein>
    <recommendedName>
        <fullName evidence="3">Antitoxin VbhA domain-containing protein</fullName>
    </recommendedName>
</protein>
<comment type="caution">
    <text evidence="1">The sequence shown here is derived from an EMBL/GenBank/DDBJ whole genome shotgun (WGS) entry which is preliminary data.</text>
</comment>
<evidence type="ECO:0000313" key="2">
    <source>
        <dbReference type="Proteomes" id="UP001596302"/>
    </source>
</evidence>
<sequence>MTRISRDIDRSGISLGCSPTVGPDEEAAAVRTVLNRYNRGQLSAAEAKQVLQMLGLVGS</sequence>
<evidence type="ECO:0000313" key="1">
    <source>
        <dbReference type="EMBL" id="MFC5996933.1"/>
    </source>
</evidence>
<evidence type="ECO:0008006" key="3">
    <source>
        <dbReference type="Google" id="ProtNLM"/>
    </source>
</evidence>
<reference evidence="2" key="1">
    <citation type="journal article" date="2019" name="Int. J. Syst. Evol. Microbiol.">
        <title>The Global Catalogue of Microorganisms (GCM) 10K type strain sequencing project: providing services to taxonomists for standard genome sequencing and annotation.</title>
        <authorList>
            <consortium name="The Broad Institute Genomics Platform"/>
            <consortium name="The Broad Institute Genome Sequencing Center for Infectious Disease"/>
            <person name="Wu L."/>
            <person name="Ma J."/>
        </authorList>
    </citation>
    <scope>NUCLEOTIDE SEQUENCE [LARGE SCALE GENOMIC DNA]</scope>
    <source>
        <strain evidence="2">CCM 8391</strain>
    </source>
</reference>
<dbReference type="EMBL" id="JBHSQW010000044">
    <property type="protein sequence ID" value="MFC5996933.1"/>
    <property type="molecule type" value="Genomic_DNA"/>
</dbReference>
<dbReference type="RefSeq" id="WP_379587804.1">
    <property type="nucleotide sequence ID" value="NZ_JBHSQW010000044.1"/>
</dbReference>
<organism evidence="1 2">
    <name type="scientific">Pseudonocardia hispaniensis</name>
    <dbReference type="NCBI Taxonomy" id="904933"/>
    <lineage>
        <taxon>Bacteria</taxon>
        <taxon>Bacillati</taxon>
        <taxon>Actinomycetota</taxon>
        <taxon>Actinomycetes</taxon>
        <taxon>Pseudonocardiales</taxon>
        <taxon>Pseudonocardiaceae</taxon>
        <taxon>Pseudonocardia</taxon>
    </lineage>
</organism>